<dbReference type="GO" id="GO:0008170">
    <property type="term" value="F:N-methyltransferase activity"/>
    <property type="evidence" value="ECO:0007669"/>
    <property type="project" value="InterPro"/>
</dbReference>
<dbReference type="InterPro" id="IPR025931">
    <property type="entry name" value="TaqI_C"/>
</dbReference>
<evidence type="ECO:0000259" key="7">
    <source>
        <dbReference type="Pfam" id="PF12950"/>
    </source>
</evidence>
<dbReference type="AlphaFoldDB" id="A0A2H0BZM3"/>
<dbReference type="GO" id="GO:0003677">
    <property type="term" value="F:DNA binding"/>
    <property type="evidence" value="ECO:0007669"/>
    <property type="project" value="InterPro"/>
</dbReference>
<feature type="domain" description="DNA methylase adenine-specific" evidence="6">
    <location>
        <begin position="186"/>
        <end position="436"/>
    </location>
</feature>
<dbReference type="EMBL" id="PCTB01000010">
    <property type="protein sequence ID" value="PIP63127.1"/>
    <property type="molecule type" value="Genomic_DNA"/>
</dbReference>
<reference evidence="8 9" key="1">
    <citation type="submission" date="2017-09" db="EMBL/GenBank/DDBJ databases">
        <title>Depth-based differentiation of microbial function through sediment-hosted aquifers and enrichment of novel symbionts in the deep terrestrial subsurface.</title>
        <authorList>
            <person name="Probst A.J."/>
            <person name="Ladd B."/>
            <person name="Jarett J.K."/>
            <person name="Geller-Mcgrath D.E."/>
            <person name="Sieber C.M."/>
            <person name="Emerson J.B."/>
            <person name="Anantharaman K."/>
            <person name="Thomas B.C."/>
            <person name="Malmstrom R."/>
            <person name="Stieglmeier M."/>
            <person name="Klingl A."/>
            <person name="Woyke T."/>
            <person name="Ryan C.M."/>
            <person name="Banfield J.F."/>
        </authorList>
    </citation>
    <scope>NUCLEOTIDE SEQUENCE [LARGE SCALE GENOMIC DNA]</scope>
    <source>
        <strain evidence="8">CG22_combo_CG10-13_8_21_14_all_35_9</strain>
    </source>
</reference>
<gene>
    <name evidence="8" type="ORF">COW98_00310</name>
</gene>
<dbReference type="PRINTS" id="PR00507">
    <property type="entry name" value="N12N6MTFRASE"/>
</dbReference>
<dbReference type="GO" id="GO:0009007">
    <property type="term" value="F:site-specific DNA-methyltransferase (adenine-specific) activity"/>
    <property type="evidence" value="ECO:0007669"/>
    <property type="project" value="UniProtKB-EC"/>
</dbReference>
<evidence type="ECO:0000256" key="2">
    <source>
        <dbReference type="ARBA" id="ARBA00022603"/>
    </source>
</evidence>
<comment type="catalytic activity">
    <reaction evidence="5">
        <text>a 2'-deoxyadenosine in DNA + S-adenosyl-L-methionine = an N(6)-methyl-2'-deoxyadenosine in DNA + S-adenosyl-L-homocysteine + H(+)</text>
        <dbReference type="Rhea" id="RHEA:15197"/>
        <dbReference type="Rhea" id="RHEA-COMP:12418"/>
        <dbReference type="Rhea" id="RHEA-COMP:12419"/>
        <dbReference type="ChEBI" id="CHEBI:15378"/>
        <dbReference type="ChEBI" id="CHEBI:57856"/>
        <dbReference type="ChEBI" id="CHEBI:59789"/>
        <dbReference type="ChEBI" id="CHEBI:90615"/>
        <dbReference type="ChEBI" id="CHEBI:90616"/>
        <dbReference type="EC" id="2.1.1.72"/>
    </reaction>
</comment>
<comment type="caution">
    <text evidence="8">The sequence shown here is derived from an EMBL/GenBank/DDBJ whole genome shotgun (WGS) entry which is preliminary data.</text>
</comment>
<sequence length="658" mass="76202">MANGFQKLVMNNKNEAVLNLESTATLLGISTATVRNWVKCGHLQTLGEKTKYFFHLTEVENIKSNIANGNLEKLNKRANKAKADRTFLPDEYSQDKIGFSELNSIVDFIKSNNIDLFPALLLISLNLLKKEKILLEANIRDVIQKKDLSFTNKQINEEIKSWLSEIDEGKIKENFVFLLNCNIPKQRDILGFLYQSLLHEGQKSQNGSYYTPSNIVDEIITEYARKDSKILDPCCGTGQFLLAFGDVVENPSNIYGVDIDEIAVRIARLNMLIKYKNKAFAPNIVCKNTLFDIGNYDLFSLNDENIRDFDVIATNPPWGVHFSKENIENLKKLYPAITSFESFSYFLKKSIDLLRNDGVISFILPESILNVKTHKDIREIILRNSQIKKIVYLERVFKNVFTPVVRIDIKKSEKKNSGIQICKENTKYDIEQARWLNNQDYIFDIHSNGFDAKIINKIYQVNHTTLENKADWALGIVTGNNKKFIVDKPKEGFEPIYKGKDVENFVLSEPSSYIQFTPEKFQQVAPTDKYRAKEKLIYRFISKYLVFAYDDQRKLTLNSANVIIPKISNYPIKVIAALFNSSLYQFIFQKKFSSIKILRSHIEKMPLPLWDKKIFEEIIEMVDSIIKDKTIFEKLDNYIMDKYALTSKEKNYLKEFNK</sequence>
<dbReference type="EC" id="2.1.1.72" evidence="1"/>
<dbReference type="SUPFAM" id="SSF53335">
    <property type="entry name" value="S-adenosyl-L-methionine-dependent methyltransferases"/>
    <property type="match status" value="1"/>
</dbReference>
<dbReference type="GO" id="GO:0004519">
    <property type="term" value="F:endonuclease activity"/>
    <property type="evidence" value="ECO:0007669"/>
    <property type="project" value="UniProtKB-KW"/>
</dbReference>
<evidence type="ECO:0000256" key="3">
    <source>
        <dbReference type="ARBA" id="ARBA00022679"/>
    </source>
</evidence>
<feature type="domain" description="TaqI-like C-terminal specificity" evidence="7">
    <location>
        <begin position="495"/>
        <end position="607"/>
    </location>
</feature>
<evidence type="ECO:0000256" key="1">
    <source>
        <dbReference type="ARBA" id="ARBA00011900"/>
    </source>
</evidence>
<evidence type="ECO:0000256" key="4">
    <source>
        <dbReference type="ARBA" id="ARBA00022747"/>
    </source>
</evidence>
<evidence type="ECO:0000313" key="9">
    <source>
        <dbReference type="Proteomes" id="UP000231021"/>
    </source>
</evidence>
<dbReference type="GO" id="GO:0032259">
    <property type="term" value="P:methylation"/>
    <property type="evidence" value="ECO:0007669"/>
    <property type="project" value="UniProtKB-KW"/>
</dbReference>
<keyword evidence="8" id="KW-0255">Endonuclease</keyword>
<evidence type="ECO:0000256" key="5">
    <source>
        <dbReference type="ARBA" id="ARBA00047942"/>
    </source>
</evidence>
<dbReference type="InterPro" id="IPR050953">
    <property type="entry name" value="N4_N6_ade-DNA_methylase"/>
</dbReference>
<dbReference type="InterPro" id="IPR029063">
    <property type="entry name" value="SAM-dependent_MTases_sf"/>
</dbReference>
<dbReference type="Pfam" id="PF02384">
    <property type="entry name" value="N6_Mtase"/>
    <property type="match status" value="1"/>
</dbReference>
<protein>
    <recommendedName>
        <fullName evidence="1">site-specific DNA-methyltransferase (adenine-specific)</fullName>
        <ecNumber evidence="1">2.1.1.72</ecNumber>
    </recommendedName>
</protein>
<dbReference type="Gene3D" id="3.40.50.150">
    <property type="entry name" value="Vaccinia Virus protein VP39"/>
    <property type="match status" value="1"/>
</dbReference>
<keyword evidence="3" id="KW-0808">Transferase</keyword>
<proteinExistence type="predicted"/>
<dbReference type="PANTHER" id="PTHR33841">
    <property type="entry name" value="DNA METHYLTRANSFERASE YEEA-RELATED"/>
    <property type="match status" value="1"/>
</dbReference>
<name>A0A2H0BZM3_9BACT</name>
<keyword evidence="8" id="KW-0378">Hydrolase</keyword>
<dbReference type="CDD" id="cd02440">
    <property type="entry name" value="AdoMet_MTases"/>
    <property type="match status" value="1"/>
</dbReference>
<dbReference type="InterPro" id="IPR003356">
    <property type="entry name" value="DNA_methylase_A-5"/>
</dbReference>
<dbReference type="InterPro" id="IPR002052">
    <property type="entry name" value="DNA_methylase_N6_adenine_CS"/>
</dbReference>
<dbReference type="GO" id="GO:0009307">
    <property type="term" value="P:DNA restriction-modification system"/>
    <property type="evidence" value="ECO:0007669"/>
    <property type="project" value="UniProtKB-KW"/>
</dbReference>
<accession>A0A2H0BZM3</accession>
<keyword evidence="8" id="KW-0540">Nuclease</keyword>
<keyword evidence="4" id="KW-0680">Restriction system</keyword>
<dbReference type="PROSITE" id="PS00092">
    <property type="entry name" value="N6_MTASE"/>
    <property type="match status" value="1"/>
</dbReference>
<evidence type="ECO:0000313" key="8">
    <source>
        <dbReference type="EMBL" id="PIP63127.1"/>
    </source>
</evidence>
<dbReference type="PANTHER" id="PTHR33841:SF1">
    <property type="entry name" value="DNA METHYLTRANSFERASE A"/>
    <property type="match status" value="1"/>
</dbReference>
<keyword evidence="2" id="KW-0489">Methyltransferase</keyword>
<dbReference type="Proteomes" id="UP000231021">
    <property type="component" value="Unassembled WGS sequence"/>
</dbReference>
<dbReference type="Pfam" id="PF12950">
    <property type="entry name" value="TaqI_C"/>
    <property type="match status" value="1"/>
</dbReference>
<evidence type="ECO:0000259" key="6">
    <source>
        <dbReference type="Pfam" id="PF02384"/>
    </source>
</evidence>
<organism evidence="8 9">
    <name type="scientific">Candidatus Roizmanbacteria bacterium CG22_combo_CG10-13_8_21_14_all_35_9</name>
    <dbReference type="NCBI Taxonomy" id="1974861"/>
    <lineage>
        <taxon>Bacteria</taxon>
        <taxon>Candidatus Roizmaniibacteriota</taxon>
    </lineage>
</organism>